<proteinExistence type="predicted"/>
<dbReference type="PANTHER" id="PTHR12210">
    <property type="entry name" value="DULLARD PROTEIN PHOSPHATASE"/>
    <property type="match status" value="1"/>
</dbReference>
<feature type="coiled-coil region" evidence="3">
    <location>
        <begin position="1305"/>
        <end position="1353"/>
    </location>
</feature>
<organism evidence="6 7">
    <name type="scientific">Deinandra increscens subsp. villosa</name>
    <dbReference type="NCBI Taxonomy" id="3103831"/>
    <lineage>
        <taxon>Eukaryota</taxon>
        <taxon>Viridiplantae</taxon>
        <taxon>Streptophyta</taxon>
        <taxon>Embryophyta</taxon>
        <taxon>Tracheophyta</taxon>
        <taxon>Spermatophyta</taxon>
        <taxon>Magnoliopsida</taxon>
        <taxon>eudicotyledons</taxon>
        <taxon>Gunneridae</taxon>
        <taxon>Pentapetalae</taxon>
        <taxon>asterids</taxon>
        <taxon>campanulids</taxon>
        <taxon>Asterales</taxon>
        <taxon>Asteraceae</taxon>
        <taxon>Asteroideae</taxon>
        <taxon>Heliantheae alliance</taxon>
        <taxon>Madieae</taxon>
        <taxon>Madiinae</taxon>
        <taxon>Deinandra</taxon>
    </lineage>
</organism>
<dbReference type="Pfam" id="PF05266">
    <property type="entry name" value="DUF724"/>
    <property type="match status" value="3"/>
</dbReference>
<dbReference type="Gene3D" id="3.40.50.1000">
    <property type="entry name" value="HAD superfamily/HAD-like"/>
    <property type="match status" value="2"/>
</dbReference>
<dbReference type="Pfam" id="PF03031">
    <property type="entry name" value="NIF"/>
    <property type="match status" value="2"/>
</dbReference>
<gene>
    <name evidence="6" type="ORF">SSX86_028069</name>
</gene>
<reference evidence="6 7" key="1">
    <citation type="submission" date="2024-04" db="EMBL/GenBank/DDBJ databases">
        <title>The reference genome of an endangered Asteraceae, Deinandra increscens subsp. villosa, native to the Central Coast of California.</title>
        <authorList>
            <person name="Guilliams M."/>
            <person name="Hasenstab-Lehman K."/>
            <person name="Meyer R."/>
            <person name="Mcevoy S."/>
        </authorList>
    </citation>
    <scope>NUCLEOTIDE SEQUENCE [LARGE SCALE GENOMIC DNA]</scope>
    <source>
        <tissue evidence="6">Leaf</tissue>
    </source>
</reference>
<evidence type="ECO:0000256" key="4">
    <source>
        <dbReference type="SAM" id="MobiDB-lite"/>
    </source>
</evidence>
<comment type="caution">
    <text evidence="6">The sequence shown here is derived from an EMBL/GenBank/DDBJ whole genome shotgun (WGS) entry which is preliminary data.</text>
</comment>
<feature type="region of interest" description="Disordered" evidence="4">
    <location>
        <begin position="144"/>
        <end position="198"/>
    </location>
</feature>
<name>A0AAP0CDD6_9ASTR</name>
<feature type="region of interest" description="Disordered" evidence="4">
    <location>
        <begin position="864"/>
        <end position="909"/>
    </location>
</feature>
<feature type="domain" description="FCP1 homology" evidence="5">
    <location>
        <begin position="421"/>
        <end position="602"/>
    </location>
</feature>
<dbReference type="InterPro" id="IPR036412">
    <property type="entry name" value="HAD-like_sf"/>
</dbReference>
<dbReference type="InterPro" id="IPR004274">
    <property type="entry name" value="FCP1_dom"/>
</dbReference>
<keyword evidence="7" id="KW-1185">Reference proteome</keyword>
<keyword evidence="1" id="KW-0813">Transport</keyword>
<feature type="region of interest" description="Disordered" evidence="4">
    <location>
        <begin position="802"/>
        <end position="827"/>
    </location>
</feature>
<keyword evidence="2" id="KW-0341">Growth regulation</keyword>
<dbReference type="InterPro" id="IPR007930">
    <property type="entry name" value="DUF724"/>
</dbReference>
<accession>A0AAP0CDD6</accession>
<dbReference type="Proteomes" id="UP001408789">
    <property type="component" value="Unassembled WGS sequence"/>
</dbReference>
<feature type="compositionally biased region" description="Basic residues" evidence="4">
    <location>
        <begin position="870"/>
        <end position="881"/>
    </location>
</feature>
<protein>
    <recommendedName>
        <fullName evidence="5">FCP1 homology domain-containing protein</fullName>
    </recommendedName>
</protein>
<feature type="compositionally biased region" description="Polar residues" evidence="4">
    <location>
        <begin position="162"/>
        <end position="176"/>
    </location>
</feature>
<dbReference type="FunFam" id="3.40.50.1000:FF:000257">
    <property type="entry name" value="Haloacid dehalogenase-like hydrolase (HAD) superfamily protein"/>
    <property type="match status" value="1"/>
</dbReference>
<dbReference type="InterPro" id="IPR023214">
    <property type="entry name" value="HAD_sf"/>
</dbReference>
<dbReference type="InterPro" id="IPR050365">
    <property type="entry name" value="TIM50"/>
</dbReference>
<feature type="compositionally biased region" description="Polar residues" evidence="4">
    <location>
        <begin position="938"/>
        <end position="952"/>
    </location>
</feature>
<evidence type="ECO:0000259" key="5">
    <source>
        <dbReference type="PROSITE" id="PS50969"/>
    </source>
</evidence>
<keyword evidence="3" id="KW-0175">Coiled coil</keyword>
<evidence type="ECO:0000313" key="7">
    <source>
        <dbReference type="Proteomes" id="UP001408789"/>
    </source>
</evidence>
<feature type="domain" description="FCP1 homology" evidence="5">
    <location>
        <begin position="196"/>
        <end position="377"/>
    </location>
</feature>
<evidence type="ECO:0000256" key="1">
    <source>
        <dbReference type="ARBA" id="ARBA00022448"/>
    </source>
</evidence>
<evidence type="ECO:0000256" key="2">
    <source>
        <dbReference type="ARBA" id="ARBA00022604"/>
    </source>
</evidence>
<evidence type="ECO:0000256" key="3">
    <source>
        <dbReference type="SAM" id="Coils"/>
    </source>
</evidence>
<sequence>MLPFFQSLEHFKKQQVSLVLFSSHAPFRNSEKRFRAKICDRGFSTEIEGGGLKCNIFVAHRKFLQRLNISFGGLEERSMEHDCSVKRRKILHADETRRSESNEYPNLHSPIETRNTSLTFLDESHATSCPTEVSNTEVTANQIDAFSDGKESDNSKNKIVTGGSTMDATEESGSQARNEDSMPPKILGSSGDNGHPHSRKKLLVLDVNGLLVDILANPDEAHKPDTIIGSKAVFKRPYCDEFLKFCFERFSVGIWTSRTRRNIKGVLDFLMRDTQHQLLFCWDQSHCTGTGYNTIENTGKPLVLKELKKLWEKQDRNLPWDRGVYDESNTLLLDDSPYKALRNPPYTAIFPYSYSYSNAHDNGLGPNGDLRNYLERLAASDNVQKFIEQNPFGQQQITHDNESWNFYRKIISPLQPGAGPSCPGKKLIIIEMDGLLVDVTSAHREGFRADTMRGSRAVFKRPYCDEFLQFCFTRFNVGVWTSTTRNNTQHALDFLMRETQHKLLFCWNLSQCTDTGFEPVESNCNRLLVKELRKLWEKKDPNLPWELGEYNESNTLLVENTPQRALLNPPHTSIFPYPYHYWNTEDNSLGPEGDLRIYLEKLAASENVQKFVSENSFGQRPIGEKNLSWRYYQRVIHAFSSKRKAGDNGLVDAQCKNSSKQKPDTAIASVTKTLSEQQTETSTALAAPTLLGTKPNSATSSVPNTLVEPETGTTTALVGQILPEPDLDSTQLAAQALLELETMFTPVSTAPTLSEPEIDSTALAAQTLSVLETFASDDAHSGFTTSSKGDITTDVDNVTVGTPLSAKNKSPSPKRSESNSAVNGSVTCSKGNRKVIASVMGTSGSDDIHQDSLSAEHETIITQNNEAKNGKRHQKRKRGRTAKLVGLEQTNGADDDKSRRKKRGRQPKLVVKKPVGLLEDGHGIATDLDEQPVSVSTKSSEGMRQLSVSKGHSSFLPPDHRDKSQNQANVTTAGITTDYQQEWPFVKQSSLWATVESRESFKTLPQKPKPHFSPLKKYDECMREGLAISHMITFLNIVQRHSCLKLDDPVDVFHKSLESLAELETHGFDVGSIRDHLNEMLSLKSTAGTTTDYQQEWPFVKRSSLWATVESLESFKTLPQKPKPHFSPLKKYDECFREGLAISHMITFLNIVQKLSYIKLNDPVDAFFPYSLKSLDELETHGFDVGSIRDRLNEMLSLKPKANVTVDYQQEWPFVKQSILWATVESYDEFKTLPQKPHFSPLRRFNECFREGLALSHMIRFVSIVQELSYLKLNDPVVHSSLKSLAELETHGFDVGSIRDRLNEMLSLKSKAAQHKDKLREVEEVIEKCNHQKSMVDQKMDQLKVKMQELQAKMALGATMQKRKEEQSMRLQSKLHLVSDKISDQERAFEKLRATPL</sequence>
<dbReference type="EMBL" id="JBCNJP010000027">
    <property type="protein sequence ID" value="KAK9051442.1"/>
    <property type="molecule type" value="Genomic_DNA"/>
</dbReference>
<feature type="compositionally biased region" description="Basic and acidic residues" evidence="4">
    <location>
        <begin position="147"/>
        <end position="156"/>
    </location>
</feature>
<dbReference type="SUPFAM" id="SSF56784">
    <property type="entry name" value="HAD-like"/>
    <property type="match status" value="2"/>
</dbReference>
<evidence type="ECO:0000313" key="6">
    <source>
        <dbReference type="EMBL" id="KAK9051442.1"/>
    </source>
</evidence>
<feature type="region of interest" description="Disordered" evidence="4">
    <location>
        <begin position="938"/>
        <end position="965"/>
    </location>
</feature>
<dbReference type="PROSITE" id="PS50969">
    <property type="entry name" value="FCP1"/>
    <property type="match status" value="2"/>
</dbReference>
<dbReference type="SMART" id="SM00577">
    <property type="entry name" value="CPDc"/>
    <property type="match status" value="2"/>
</dbReference>